<feature type="region of interest" description="Disordered" evidence="1">
    <location>
        <begin position="1"/>
        <end position="125"/>
    </location>
</feature>
<comment type="caution">
    <text evidence="2">The sequence shown here is derived from an EMBL/GenBank/DDBJ whole genome shotgun (WGS) entry which is preliminary data.</text>
</comment>
<dbReference type="Proteomes" id="UP001310890">
    <property type="component" value="Unassembled WGS sequence"/>
</dbReference>
<reference evidence="2" key="1">
    <citation type="submission" date="2023-08" db="EMBL/GenBank/DDBJ databases">
        <title>Black Yeasts Isolated from many extreme environments.</title>
        <authorList>
            <person name="Coleine C."/>
            <person name="Stajich J.E."/>
            <person name="Selbmann L."/>
        </authorList>
    </citation>
    <scope>NUCLEOTIDE SEQUENCE</scope>
    <source>
        <strain evidence="2">CCFEE 5401</strain>
    </source>
</reference>
<feature type="compositionally biased region" description="Polar residues" evidence="1">
    <location>
        <begin position="108"/>
        <end position="123"/>
    </location>
</feature>
<dbReference type="AlphaFoldDB" id="A0AAN7YP40"/>
<feature type="compositionally biased region" description="Polar residues" evidence="1">
    <location>
        <begin position="45"/>
        <end position="55"/>
    </location>
</feature>
<evidence type="ECO:0000313" key="2">
    <source>
        <dbReference type="EMBL" id="KAK5109245.1"/>
    </source>
</evidence>
<protein>
    <submittedName>
        <fullName evidence="2">Uncharacterized protein</fullName>
    </submittedName>
</protein>
<gene>
    <name evidence="2" type="ORF">LTR62_007227</name>
</gene>
<accession>A0AAN7YP40</accession>
<evidence type="ECO:0000313" key="3">
    <source>
        <dbReference type="Proteomes" id="UP001310890"/>
    </source>
</evidence>
<dbReference type="EMBL" id="JAVRRL010000068">
    <property type="protein sequence ID" value="KAK5109245.1"/>
    <property type="molecule type" value="Genomic_DNA"/>
</dbReference>
<feature type="compositionally biased region" description="Polar residues" evidence="1">
    <location>
        <begin position="1"/>
        <end position="12"/>
    </location>
</feature>
<sequence length="156" mass="15832">MLKSPTTALGSGTTSGVGHGNKTAPEPSIDDTSDLRLDKHHHTAPYSNATEHGSGTTSGVGYGNKKAPDAGEVDTSGTRFGSHQHSKPYTGATQYGSGSTGGAGYGNKHTNAHSGGPPDSTTGKLMEKVGGMLHKEGMVEKGAVKREQAKESAAAN</sequence>
<organism evidence="2 3">
    <name type="scientific">Meristemomyces frigidus</name>
    <dbReference type="NCBI Taxonomy" id="1508187"/>
    <lineage>
        <taxon>Eukaryota</taxon>
        <taxon>Fungi</taxon>
        <taxon>Dikarya</taxon>
        <taxon>Ascomycota</taxon>
        <taxon>Pezizomycotina</taxon>
        <taxon>Dothideomycetes</taxon>
        <taxon>Dothideomycetidae</taxon>
        <taxon>Mycosphaerellales</taxon>
        <taxon>Teratosphaeriaceae</taxon>
        <taxon>Meristemomyces</taxon>
    </lineage>
</organism>
<name>A0AAN7YP40_9PEZI</name>
<feature type="region of interest" description="Disordered" evidence="1">
    <location>
        <begin position="137"/>
        <end position="156"/>
    </location>
</feature>
<evidence type="ECO:0000256" key="1">
    <source>
        <dbReference type="SAM" id="MobiDB-lite"/>
    </source>
</evidence>
<proteinExistence type="predicted"/>
<feature type="compositionally biased region" description="Basic and acidic residues" evidence="1">
    <location>
        <begin position="137"/>
        <end position="150"/>
    </location>
</feature>